<protein>
    <recommendedName>
        <fullName evidence="3">Antitoxin</fullName>
    </recommendedName>
</protein>
<comment type="caution">
    <text evidence="1">The sequence shown here is derived from an EMBL/GenBank/DDBJ whole genome shotgun (WGS) entry which is preliminary data.</text>
</comment>
<dbReference type="InterPro" id="IPR013321">
    <property type="entry name" value="Arc_rbn_hlx_hlx"/>
</dbReference>
<dbReference type="EMBL" id="JACOQH010000016">
    <property type="protein sequence ID" value="MBC5754962.1"/>
    <property type="molecule type" value="Genomic_DNA"/>
</dbReference>
<reference evidence="1 2" key="1">
    <citation type="submission" date="2020-08" db="EMBL/GenBank/DDBJ databases">
        <title>Genome public.</title>
        <authorList>
            <person name="Liu C."/>
            <person name="Sun Q."/>
        </authorList>
    </citation>
    <scope>NUCLEOTIDE SEQUENCE [LARGE SCALE GENOMIC DNA]</scope>
    <source>
        <strain evidence="1 2">BX0805</strain>
    </source>
</reference>
<accession>A0ABR7IDF0</accession>
<evidence type="ECO:0008006" key="3">
    <source>
        <dbReference type="Google" id="ProtNLM"/>
    </source>
</evidence>
<dbReference type="RefSeq" id="WP_176924459.1">
    <property type="nucleotide sequence ID" value="NZ_JACOQH010000016.1"/>
</dbReference>
<name>A0ABR7IDF0_9FIRM</name>
<sequence>MANKPFNQIEYQNEYNRQNYDRINLVVKKGKKDIIKAEAQKSGKKVNEYINNAIDEYIKKQNDKI</sequence>
<proteinExistence type="predicted"/>
<keyword evidence="2" id="KW-1185">Reference proteome</keyword>
<gene>
    <name evidence="1" type="ORF">H8Z76_13315</name>
</gene>
<evidence type="ECO:0000313" key="1">
    <source>
        <dbReference type="EMBL" id="MBC5754962.1"/>
    </source>
</evidence>
<organism evidence="1 2">
    <name type="scientific">Roseburia yibonii</name>
    <dbReference type="NCBI Taxonomy" id="2763063"/>
    <lineage>
        <taxon>Bacteria</taxon>
        <taxon>Bacillati</taxon>
        <taxon>Bacillota</taxon>
        <taxon>Clostridia</taxon>
        <taxon>Lachnospirales</taxon>
        <taxon>Lachnospiraceae</taxon>
        <taxon>Roseburia</taxon>
    </lineage>
</organism>
<evidence type="ECO:0000313" key="2">
    <source>
        <dbReference type="Proteomes" id="UP000621540"/>
    </source>
</evidence>
<dbReference type="Proteomes" id="UP000621540">
    <property type="component" value="Unassembled WGS sequence"/>
</dbReference>
<dbReference type="Gene3D" id="1.10.1220.10">
    <property type="entry name" value="Met repressor-like"/>
    <property type="match status" value="1"/>
</dbReference>